<proteinExistence type="predicted"/>
<name>A0ABP6VPB1_9ACTN</name>
<feature type="region of interest" description="Disordered" evidence="1">
    <location>
        <begin position="141"/>
        <end position="160"/>
    </location>
</feature>
<dbReference type="EMBL" id="BAABBB010000015">
    <property type="protein sequence ID" value="GAA3539209.1"/>
    <property type="molecule type" value="Genomic_DNA"/>
</dbReference>
<accession>A0ABP6VPB1</accession>
<reference evidence="3" key="1">
    <citation type="journal article" date="2019" name="Int. J. Syst. Evol. Microbiol.">
        <title>The Global Catalogue of Microorganisms (GCM) 10K type strain sequencing project: providing services to taxonomists for standard genome sequencing and annotation.</title>
        <authorList>
            <consortium name="The Broad Institute Genomics Platform"/>
            <consortium name="The Broad Institute Genome Sequencing Center for Infectious Disease"/>
            <person name="Wu L."/>
            <person name="Ma J."/>
        </authorList>
    </citation>
    <scope>NUCLEOTIDE SEQUENCE [LARGE SCALE GENOMIC DNA]</scope>
    <source>
        <strain evidence="3">JCM 17460</strain>
    </source>
</reference>
<evidence type="ECO:0000313" key="2">
    <source>
        <dbReference type="EMBL" id="GAA3539209.1"/>
    </source>
</evidence>
<sequence>MSSPHPFEDPQTMRLLLVYLHYEGDGAWERDPDAAELIAYATAKYASLAIKHQLEPAEAAAAAWDVMRTRAARIAGDPWAVITHSVALHLYYEERARGLLCGADQVRTDDVVDFHDAERIDAHEASLADYHPAFWSYDDVSDFEEPPPRGQDADQAPPEPTNAFFALDDAVTAFVESGWPLPAARLALECIAARLISTGSKYAAFESLRRDRSIRLQLDIDQDAWVRVLHAVLGHDNPNLQRTAVGRGILQRLLIGERTAEIFGSSAVASAIAASAPSETEAVHA</sequence>
<evidence type="ECO:0000256" key="1">
    <source>
        <dbReference type="SAM" id="MobiDB-lite"/>
    </source>
</evidence>
<dbReference type="Proteomes" id="UP001500301">
    <property type="component" value="Unassembled WGS sequence"/>
</dbReference>
<protein>
    <submittedName>
        <fullName evidence="2">Uncharacterized protein</fullName>
    </submittedName>
</protein>
<organism evidence="2 3">
    <name type="scientific">Nocardioides daeguensis</name>
    <dbReference type="NCBI Taxonomy" id="908359"/>
    <lineage>
        <taxon>Bacteria</taxon>
        <taxon>Bacillati</taxon>
        <taxon>Actinomycetota</taxon>
        <taxon>Actinomycetes</taxon>
        <taxon>Propionibacteriales</taxon>
        <taxon>Nocardioidaceae</taxon>
        <taxon>Nocardioides</taxon>
    </lineage>
</organism>
<keyword evidence="3" id="KW-1185">Reference proteome</keyword>
<gene>
    <name evidence="2" type="ORF">GCM10022263_28410</name>
</gene>
<evidence type="ECO:0000313" key="3">
    <source>
        <dbReference type="Proteomes" id="UP001500301"/>
    </source>
</evidence>
<dbReference type="RefSeq" id="WP_218235324.1">
    <property type="nucleotide sequence ID" value="NZ_BAABBB010000015.1"/>
</dbReference>
<comment type="caution">
    <text evidence="2">The sequence shown here is derived from an EMBL/GenBank/DDBJ whole genome shotgun (WGS) entry which is preliminary data.</text>
</comment>